<dbReference type="GO" id="GO:0016874">
    <property type="term" value="F:ligase activity"/>
    <property type="evidence" value="ECO:0007669"/>
    <property type="project" value="UniProtKB-KW"/>
</dbReference>
<dbReference type="GO" id="GO:0016020">
    <property type="term" value="C:membrane"/>
    <property type="evidence" value="ECO:0007669"/>
    <property type="project" value="TreeGrafter"/>
</dbReference>
<dbReference type="InterPro" id="IPR001841">
    <property type="entry name" value="Znf_RING"/>
</dbReference>
<feature type="domain" description="RING-type" evidence="3">
    <location>
        <begin position="96"/>
        <end position="138"/>
    </location>
</feature>
<dbReference type="PANTHER" id="PTHR22765">
    <property type="entry name" value="RING FINGER AND PROTEASE ASSOCIATED DOMAIN-CONTAINING"/>
    <property type="match status" value="1"/>
</dbReference>
<dbReference type="HOGENOM" id="CLU_1845565_0_0_1"/>
<dbReference type="AlphaFoldDB" id="E9DRW8"/>
<name>E9DRW8_METAQ</name>
<dbReference type="PROSITE" id="PS50089">
    <property type="entry name" value="ZF_RING_2"/>
    <property type="match status" value="1"/>
</dbReference>
<dbReference type="GeneID" id="19244352"/>
<evidence type="ECO:0000313" key="5">
    <source>
        <dbReference type="Proteomes" id="UP000002499"/>
    </source>
</evidence>
<dbReference type="GO" id="GO:0006511">
    <property type="term" value="P:ubiquitin-dependent protein catabolic process"/>
    <property type="evidence" value="ECO:0007669"/>
    <property type="project" value="TreeGrafter"/>
</dbReference>
<dbReference type="Proteomes" id="UP000002499">
    <property type="component" value="Unassembled WGS sequence"/>
</dbReference>
<keyword evidence="1" id="KW-0479">Metal-binding</keyword>
<keyword evidence="5" id="KW-1185">Reference proteome</keyword>
<dbReference type="Pfam" id="PF13639">
    <property type="entry name" value="zf-RING_2"/>
    <property type="match status" value="1"/>
</dbReference>
<proteinExistence type="predicted"/>
<dbReference type="InParanoid" id="E9DRW8"/>
<evidence type="ECO:0000256" key="2">
    <source>
        <dbReference type="SAM" id="MobiDB-lite"/>
    </source>
</evidence>
<feature type="region of interest" description="Disordered" evidence="2">
    <location>
        <begin position="30"/>
        <end position="108"/>
    </location>
</feature>
<dbReference type="GO" id="GO:0008270">
    <property type="term" value="F:zinc ion binding"/>
    <property type="evidence" value="ECO:0007669"/>
    <property type="project" value="UniProtKB-KW"/>
</dbReference>
<accession>E9DRW8</accession>
<evidence type="ECO:0000256" key="1">
    <source>
        <dbReference type="PROSITE-ProRule" id="PRU00175"/>
    </source>
</evidence>
<feature type="compositionally biased region" description="Polar residues" evidence="2">
    <location>
        <begin position="79"/>
        <end position="91"/>
    </location>
</feature>
<dbReference type="OrthoDB" id="8062037at2759"/>
<dbReference type="eggNOG" id="ENOG502RJ3I">
    <property type="taxonomic scope" value="Eukaryota"/>
</dbReference>
<evidence type="ECO:0000259" key="3">
    <source>
        <dbReference type="PROSITE" id="PS50089"/>
    </source>
</evidence>
<dbReference type="GO" id="GO:0061630">
    <property type="term" value="F:ubiquitin protein ligase activity"/>
    <property type="evidence" value="ECO:0007669"/>
    <property type="project" value="TreeGrafter"/>
</dbReference>
<organism evidence="5">
    <name type="scientific">Metarhizium acridum (strain CQMa 102)</name>
    <dbReference type="NCBI Taxonomy" id="655827"/>
    <lineage>
        <taxon>Eukaryota</taxon>
        <taxon>Fungi</taxon>
        <taxon>Dikarya</taxon>
        <taxon>Ascomycota</taxon>
        <taxon>Pezizomycotina</taxon>
        <taxon>Sordariomycetes</taxon>
        <taxon>Hypocreomycetidae</taxon>
        <taxon>Hypocreales</taxon>
        <taxon>Clavicipitaceae</taxon>
        <taxon>Metarhizium</taxon>
    </lineage>
</organism>
<dbReference type="STRING" id="655827.E9DRW8"/>
<reference evidence="4 5" key="1">
    <citation type="journal article" date="2011" name="PLoS Genet.">
        <title>Genome sequencing and comparative transcriptomics of the model entomopathogenic fungi Metarhizium anisopliae and M. acridum.</title>
        <authorList>
            <person name="Gao Q."/>
            <person name="Jin K."/>
            <person name="Ying S.H."/>
            <person name="Zhang Y."/>
            <person name="Xiao G."/>
            <person name="Shang Y."/>
            <person name="Duan Z."/>
            <person name="Hu X."/>
            <person name="Xie X.Q."/>
            <person name="Zhou G."/>
            <person name="Peng G."/>
            <person name="Luo Z."/>
            <person name="Huang W."/>
            <person name="Wang B."/>
            <person name="Fang W."/>
            <person name="Wang S."/>
            <person name="Zhong Y."/>
            <person name="Ma L.J."/>
            <person name="St Leger R.J."/>
            <person name="Zhao G.P."/>
            <person name="Pei Y."/>
            <person name="Feng M.G."/>
            <person name="Xia Y."/>
            <person name="Wang C."/>
        </authorList>
    </citation>
    <scope>NUCLEOTIDE SEQUENCE [LARGE SCALE GENOMIC DNA]</scope>
    <source>
        <strain evidence="4 5">CQMa 102</strain>
    </source>
</reference>
<dbReference type="InterPro" id="IPR051826">
    <property type="entry name" value="E3_ubiquitin-ligase_domain"/>
</dbReference>
<keyword evidence="1" id="KW-0862">Zinc</keyword>
<gene>
    <name evidence="4" type="ORF">MAC_00041</name>
</gene>
<dbReference type="SUPFAM" id="SSF57850">
    <property type="entry name" value="RING/U-box"/>
    <property type="match status" value="1"/>
</dbReference>
<dbReference type="PANTHER" id="PTHR22765:SF183">
    <property type="entry name" value="OS06G0534800 PROTEIN"/>
    <property type="match status" value="1"/>
</dbReference>
<dbReference type="Gene3D" id="3.30.40.10">
    <property type="entry name" value="Zinc/RING finger domain, C3HC4 (zinc finger)"/>
    <property type="match status" value="1"/>
</dbReference>
<protein>
    <submittedName>
        <fullName evidence="4">Putative goliath E3 ubiquitin ligase</fullName>
    </submittedName>
</protein>
<dbReference type="InterPro" id="IPR013083">
    <property type="entry name" value="Znf_RING/FYVE/PHD"/>
</dbReference>
<dbReference type="EMBL" id="GL698470">
    <property type="protein sequence ID" value="EFY93550.1"/>
    <property type="molecule type" value="Genomic_DNA"/>
</dbReference>
<keyword evidence="1" id="KW-0863">Zinc-finger</keyword>
<sequence length="139" mass="14667">MYTCNFFAPDTKGELSRAAVHHRRAPCSSSAHMHAMKLKAPSPSPDAAAGPGSQHAPLLAESSKGQSAAPEPPSRRGSQDGTAATGQNTTHDVPGCSICGEPRTRAPPSPLRRLPCGHEFHSACVDPWLLGHSRTCPLW</sequence>
<dbReference type="SMART" id="SM00184">
    <property type="entry name" value="RING"/>
    <property type="match status" value="1"/>
</dbReference>
<evidence type="ECO:0000313" key="4">
    <source>
        <dbReference type="EMBL" id="EFY93550.1"/>
    </source>
</evidence>
<dbReference type="KEGG" id="maw:19244352"/>
<keyword evidence="4" id="KW-0436">Ligase</keyword>